<dbReference type="InterPro" id="IPR011009">
    <property type="entry name" value="Kinase-like_dom_sf"/>
</dbReference>
<dbReference type="PANTHER" id="PTHR45890:SF1">
    <property type="entry name" value="AARF DOMAIN CONTAINING KINASE 2"/>
    <property type="match status" value="1"/>
</dbReference>
<dbReference type="InterPro" id="IPR004147">
    <property type="entry name" value="ABC1_dom"/>
</dbReference>
<comment type="similarity">
    <text evidence="1">Belongs to the protein kinase superfamily. ADCK protein kinase family.</text>
</comment>
<name>A0A9P4WMX6_9PLEO</name>
<keyword evidence="5" id="KW-1185">Reference proteome</keyword>
<feature type="domain" description="ABC1 atypical kinase-like" evidence="3">
    <location>
        <begin position="206"/>
        <end position="257"/>
    </location>
</feature>
<dbReference type="SUPFAM" id="SSF56112">
    <property type="entry name" value="Protein kinase-like (PK-like)"/>
    <property type="match status" value="1"/>
</dbReference>
<proteinExistence type="inferred from homology"/>
<feature type="transmembrane region" description="Helical" evidence="2">
    <location>
        <begin position="130"/>
        <end position="150"/>
    </location>
</feature>
<evidence type="ECO:0000313" key="4">
    <source>
        <dbReference type="EMBL" id="KAF3037305.1"/>
    </source>
</evidence>
<dbReference type="PANTHER" id="PTHR45890">
    <property type="entry name" value="AARF DOMAIN CONTAINING KINASE 2 (PREDICTED)"/>
    <property type="match status" value="1"/>
</dbReference>
<keyword evidence="2" id="KW-0472">Membrane</keyword>
<dbReference type="EMBL" id="SWKV01000043">
    <property type="protein sequence ID" value="KAF3037305.1"/>
    <property type="molecule type" value="Genomic_DNA"/>
</dbReference>
<keyword evidence="2" id="KW-0812">Transmembrane</keyword>
<dbReference type="Pfam" id="PF03109">
    <property type="entry name" value="ABC1"/>
    <property type="match status" value="2"/>
</dbReference>
<keyword evidence="2" id="KW-1133">Transmembrane helix</keyword>
<dbReference type="GO" id="GO:0005739">
    <property type="term" value="C:mitochondrion"/>
    <property type="evidence" value="ECO:0007669"/>
    <property type="project" value="TreeGrafter"/>
</dbReference>
<gene>
    <name evidence="4" type="ORF">E8E12_001195</name>
</gene>
<dbReference type="Gene3D" id="2.120.10.80">
    <property type="entry name" value="Kelch-type beta propeller"/>
    <property type="match status" value="2"/>
</dbReference>
<feature type="domain" description="ABC1 atypical kinase-like" evidence="3">
    <location>
        <begin position="297"/>
        <end position="444"/>
    </location>
</feature>
<dbReference type="InterPro" id="IPR052402">
    <property type="entry name" value="ADCK_kinase"/>
</dbReference>
<comment type="caution">
    <text evidence="4">The sequence shown here is derived from an EMBL/GenBank/DDBJ whole genome shotgun (WGS) entry which is preliminary data.</text>
</comment>
<dbReference type="AlphaFoldDB" id="A0A9P4WMX6"/>
<dbReference type="InterPro" id="IPR044095">
    <property type="entry name" value="ADCK2_dom"/>
</dbReference>
<sequence>MRTVFLLGRQCLRQGLQQSTPFVARASTRPFVSAARRQFATPRFGGKTILWSGAAAASGAALSPLAFVEIGHDKSGNGEKTHEEAMLEVSRKELAEQVPKSLEGSRRYRRGIYFFVEDYIVEPIATGLRFLHLVVIFVPVIITIPAIWMGSRNKERDNERSGTLWWYGFLVGSMERAGAAFIKLGQWAASRTDIFPTEMCSIMSTLHSNAPAHSLEISKRTIETAFDGRKFDDIFEEFDEKPLGVGAIAQVYKAKLQPDLATLQNNSIDREEPNLARKIKKNVDATLKSTPQRVPSSHVAVKVLHPKIEKIVRRDLRIMAAFAAVINAIPTMEWFSFPDEVEQFGEMMRLQLDLRIEAANLTIFRQNFKDRTTAWFPYPYTEYSTRNVLIEEFAQGIPMEDFLQNGGGVFQKDIADEGLDAFLNMVLIDNFIHADLHPGNIMVRFYRPEKLDVSIFTRKENRTTGPIESPDVTEEVLERLRPHRKDPEQWKARLQEIDNEGYRPQLIFIDAGLVTELNAKNRTNFLDLFKAVAEFDGYKAGHLMVERCRQPEAVLDGEVFALRMQHLVLGVKSRTFALGNIKIGDILNEVLSMVRTHHVRLEGDFINVVLSILLLEGIGRNLNPELDLFAGALPILRQLGAQGGGSMIRGGDFSMLKVWVGLEARSFLQASIDTVERCVKITSVPLPRSQHTVSIVKGRAYIFGGETTPGQLAGNDMHIVILPSSGVLDADYTSKPAQAANGIDDVPRPRKGHTAVVIGDTIYIYGGEGDGIANENGRIWAYHTISNAWSFLDPAPDTTAPSHRVGHISASSDLPAAKTVTFQEKAPQQPADPAKAVPEPPVDDTWGTIFIVGGRDTSNGELATDAVAFDLKTRKWSNIPTPPGQPREGASLALAGNRLYRFGGKGIETFASGALEYLDVAPVFAHAEGGTTPLTSGWAWQEVSRAESKDSSAPQARSNAGLVELTTGQGRHYLLAVGGEGENSKYLDDIWTFQLPPEHATAATTKDAIRAGLKRDTHEATWAEVLYKYVDIKGEEEREIPGQPKRGLGERGQFSLAKGTEVDGATCVVWGGVGSQGNVLSDGWMVTVDR</sequence>
<dbReference type="Pfam" id="PF24681">
    <property type="entry name" value="Kelch_KLHDC2_KLHL20_DRC7"/>
    <property type="match status" value="1"/>
</dbReference>
<evidence type="ECO:0000259" key="3">
    <source>
        <dbReference type="Pfam" id="PF03109"/>
    </source>
</evidence>
<protein>
    <recommendedName>
        <fullName evidence="3">ABC1 atypical kinase-like domain-containing protein</fullName>
    </recommendedName>
</protein>
<evidence type="ECO:0000313" key="5">
    <source>
        <dbReference type="Proteomes" id="UP000758155"/>
    </source>
</evidence>
<organism evidence="4 5">
    <name type="scientific">Didymella heteroderae</name>
    <dbReference type="NCBI Taxonomy" id="1769908"/>
    <lineage>
        <taxon>Eukaryota</taxon>
        <taxon>Fungi</taxon>
        <taxon>Dikarya</taxon>
        <taxon>Ascomycota</taxon>
        <taxon>Pezizomycotina</taxon>
        <taxon>Dothideomycetes</taxon>
        <taxon>Pleosporomycetidae</taxon>
        <taxon>Pleosporales</taxon>
        <taxon>Pleosporineae</taxon>
        <taxon>Didymellaceae</taxon>
        <taxon>Didymella</taxon>
    </lineage>
</organism>
<evidence type="ECO:0000256" key="1">
    <source>
        <dbReference type="ARBA" id="ARBA00009670"/>
    </source>
</evidence>
<reference evidence="4" key="1">
    <citation type="submission" date="2019-04" db="EMBL/GenBank/DDBJ databases">
        <title>Sequencing of skin fungus with MAO and IRED activity.</title>
        <authorList>
            <person name="Marsaioli A.J."/>
            <person name="Bonatto J.M.C."/>
            <person name="Reis Junior O."/>
        </authorList>
    </citation>
    <scope>NUCLEOTIDE SEQUENCE</scope>
    <source>
        <strain evidence="4">28M1</strain>
    </source>
</reference>
<evidence type="ECO:0000256" key="2">
    <source>
        <dbReference type="SAM" id="Phobius"/>
    </source>
</evidence>
<dbReference type="Proteomes" id="UP000758155">
    <property type="component" value="Unassembled WGS sequence"/>
</dbReference>
<dbReference type="OrthoDB" id="1290869at2759"/>
<dbReference type="CDD" id="cd13971">
    <property type="entry name" value="ADCK2-like"/>
    <property type="match status" value="1"/>
</dbReference>
<accession>A0A9P4WMX6</accession>
<dbReference type="SUPFAM" id="SSF117281">
    <property type="entry name" value="Kelch motif"/>
    <property type="match status" value="1"/>
</dbReference>
<dbReference type="InterPro" id="IPR015915">
    <property type="entry name" value="Kelch-typ_b-propeller"/>
</dbReference>